<keyword evidence="13" id="KW-0694">RNA-binding</keyword>
<evidence type="ECO:0000256" key="4">
    <source>
        <dbReference type="ARBA" id="ARBA00022670"/>
    </source>
</evidence>
<keyword evidence="16" id="KW-0808">Transferase</keyword>
<dbReference type="GO" id="GO:0006310">
    <property type="term" value="P:DNA recombination"/>
    <property type="evidence" value="ECO:0007669"/>
    <property type="project" value="UniProtKB-KW"/>
</dbReference>
<dbReference type="GO" id="GO:0015074">
    <property type="term" value="P:DNA integration"/>
    <property type="evidence" value="ECO:0007669"/>
    <property type="project" value="UniProtKB-KW"/>
</dbReference>
<dbReference type="InterPro" id="IPR001584">
    <property type="entry name" value="Integrase_cat-core"/>
</dbReference>
<dbReference type="GO" id="GO:0003964">
    <property type="term" value="F:RNA-directed DNA polymerase activity"/>
    <property type="evidence" value="ECO:0007669"/>
    <property type="project" value="UniProtKB-KW"/>
</dbReference>
<evidence type="ECO:0000256" key="21">
    <source>
        <dbReference type="ARBA" id="ARBA00049244"/>
    </source>
</evidence>
<keyword evidence="15" id="KW-0695">RNA-directed DNA polymerase</keyword>
<keyword evidence="5" id="KW-0548">Nucleotidyltransferase</keyword>
<dbReference type="PANTHER" id="PTHR42648">
    <property type="entry name" value="TRANSPOSASE, PUTATIVE-RELATED"/>
    <property type="match status" value="1"/>
</dbReference>
<evidence type="ECO:0000256" key="19">
    <source>
        <dbReference type="ARBA" id="ARBA00023172"/>
    </source>
</evidence>
<comment type="catalytic activity">
    <reaction evidence="21">
        <text>DNA(n) + a 2'-deoxyribonucleoside 5'-triphosphate = DNA(n+1) + diphosphate</text>
        <dbReference type="Rhea" id="RHEA:22508"/>
        <dbReference type="Rhea" id="RHEA-COMP:17339"/>
        <dbReference type="Rhea" id="RHEA-COMP:17340"/>
        <dbReference type="ChEBI" id="CHEBI:33019"/>
        <dbReference type="ChEBI" id="CHEBI:61560"/>
        <dbReference type="ChEBI" id="CHEBI:173112"/>
        <dbReference type="EC" id="2.7.7.7"/>
    </reaction>
</comment>
<keyword evidence="7" id="KW-0479">Metal-binding</keyword>
<dbReference type="GO" id="GO:0005524">
    <property type="term" value="F:ATP binding"/>
    <property type="evidence" value="ECO:0007669"/>
    <property type="project" value="UniProtKB-KW"/>
</dbReference>
<keyword evidence="10" id="KW-0378">Hydrolase</keyword>
<evidence type="ECO:0000256" key="12">
    <source>
        <dbReference type="ARBA" id="ARBA00022842"/>
    </source>
</evidence>
<dbReference type="GO" id="GO:0005634">
    <property type="term" value="C:nucleus"/>
    <property type="evidence" value="ECO:0007669"/>
    <property type="project" value="UniProtKB-ARBA"/>
</dbReference>
<dbReference type="GO" id="GO:0003887">
    <property type="term" value="F:DNA-directed DNA polymerase activity"/>
    <property type="evidence" value="ECO:0007669"/>
    <property type="project" value="UniProtKB-KW"/>
</dbReference>
<comment type="function">
    <text evidence="1">The aspartyl protease (PR) mediates the proteolytic cleavages of the Gag and Gag-Pol polyproteins after assembly of the VLP.</text>
</comment>
<evidence type="ECO:0000256" key="1">
    <source>
        <dbReference type="ARBA" id="ARBA00002180"/>
    </source>
</evidence>
<dbReference type="GO" id="GO:0004519">
    <property type="term" value="F:endonuclease activity"/>
    <property type="evidence" value="ECO:0007669"/>
    <property type="project" value="UniProtKB-KW"/>
</dbReference>
<accession>A0AAI9T585</accession>
<evidence type="ECO:0000256" key="3">
    <source>
        <dbReference type="ARBA" id="ARBA00022612"/>
    </source>
</evidence>
<protein>
    <recommendedName>
        <fullName evidence="22">Integrase catalytic domain-containing protein</fullName>
    </recommendedName>
</protein>
<dbReference type="InterPro" id="IPR036397">
    <property type="entry name" value="RNaseH_sf"/>
</dbReference>
<keyword evidence="17" id="KW-0917">Virion maturation</keyword>
<evidence type="ECO:0000256" key="2">
    <source>
        <dbReference type="ARBA" id="ARBA00022578"/>
    </source>
</evidence>
<reference evidence="23" key="2">
    <citation type="journal article" date="2016" name="Fungal Biol.">
        <title>Ochratoxin A production by Penicillium thymicola.</title>
        <authorList>
            <person name="Nguyen H.D.T."/>
            <person name="McMullin D.R."/>
            <person name="Ponomareva E."/>
            <person name="Riley R."/>
            <person name="Pomraning K.R."/>
            <person name="Baker S.E."/>
            <person name="Seifert K.A."/>
        </authorList>
    </citation>
    <scope>NUCLEOTIDE SEQUENCE</scope>
    <source>
        <strain evidence="23">DAOM 180753</strain>
    </source>
</reference>
<dbReference type="InterPro" id="IPR012337">
    <property type="entry name" value="RNaseH-like_sf"/>
</dbReference>
<dbReference type="AlphaFoldDB" id="A0AAI9T585"/>
<keyword evidence="18" id="KW-0238">DNA-binding</keyword>
<evidence type="ECO:0000256" key="15">
    <source>
        <dbReference type="ARBA" id="ARBA00022918"/>
    </source>
</evidence>
<keyword evidence="2" id="KW-0815">Transposition</keyword>
<evidence type="ECO:0000256" key="16">
    <source>
        <dbReference type="ARBA" id="ARBA00022932"/>
    </source>
</evidence>
<gene>
    <name evidence="23" type="ORF">VN97_g12604</name>
</gene>
<dbReference type="GO" id="GO:0003723">
    <property type="term" value="F:RNA binding"/>
    <property type="evidence" value="ECO:0007669"/>
    <property type="project" value="UniProtKB-KW"/>
</dbReference>
<evidence type="ECO:0000256" key="14">
    <source>
        <dbReference type="ARBA" id="ARBA00022908"/>
    </source>
</evidence>
<evidence type="ECO:0000256" key="8">
    <source>
        <dbReference type="ARBA" id="ARBA00022741"/>
    </source>
</evidence>
<evidence type="ECO:0000256" key="13">
    <source>
        <dbReference type="ARBA" id="ARBA00022884"/>
    </source>
</evidence>
<keyword evidence="19" id="KW-0233">DNA recombination</keyword>
<dbReference type="PANTHER" id="PTHR42648:SF11">
    <property type="entry name" value="TRANSPOSON TY4-P GAG-POL POLYPROTEIN"/>
    <property type="match status" value="1"/>
</dbReference>
<organism evidence="23 24">
    <name type="scientific">Penicillium thymicola</name>
    <dbReference type="NCBI Taxonomy" id="293382"/>
    <lineage>
        <taxon>Eukaryota</taxon>
        <taxon>Fungi</taxon>
        <taxon>Dikarya</taxon>
        <taxon>Ascomycota</taxon>
        <taxon>Pezizomycotina</taxon>
        <taxon>Eurotiomycetes</taxon>
        <taxon>Eurotiomycetidae</taxon>
        <taxon>Eurotiales</taxon>
        <taxon>Aspergillaceae</taxon>
        <taxon>Penicillium</taxon>
    </lineage>
</organism>
<feature type="domain" description="Integrase catalytic" evidence="22">
    <location>
        <begin position="661"/>
        <end position="807"/>
    </location>
</feature>
<keyword evidence="6" id="KW-0540">Nuclease</keyword>
<evidence type="ECO:0000313" key="23">
    <source>
        <dbReference type="EMBL" id="KAJ9480917.1"/>
    </source>
</evidence>
<dbReference type="InterPro" id="IPR039537">
    <property type="entry name" value="Retrotran_Ty1/copia-like"/>
</dbReference>
<dbReference type="InterPro" id="IPR054722">
    <property type="entry name" value="PolX-like_BBD"/>
</dbReference>
<dbReference type="Pfam" id="PF22936">
    <property type="entry name" value="Pol_BBD"/>
    <property type="match status" value="1"/>
</dbReference>
<keyword evidence="3" id="KW-1188">Viral release from host cell</keyword>
<keyword evidence="14" id="KW-0229">DNA integration</keyword>
<sequence length="807" mass="90304">MANPSPFSAAADVAHLADDSNDWKAIRTTVVANQSVNLPEPGSFNLYKLTPPLKERADLDNWIDQVEKVLRGYNLHHLINKDIPWPRIRDPNGQKWNTLSLQVGSWLSSSIHYTVMQEINARGSDLYYADELFAEIKIHMKGEGHGALKTAMNTFHDLRRDQFSTSAEYIDALKHAYKETCDLHAEIAPYHALQMMLAQLAEVQELNSFIVVKDNELNAIDKPVQTITITDFYRYSIAILDYIKSSKADSFALSAIRTSSSASNSNRRRTNEPPKGVSAEAHVKKWLSHKPEKSDTGCCSYCGKPGHGVKTCFYLCPEKRSENWKPLQHIWAFNSYKKKDKDTEFKEDKIQPVYGPLTDRTKQANLSAPEASSSGFIMTSINVDFCKEGFNPSYAMYDKDVMTESCYEESSSDKDVIKESRYGENVMAESRYGEKVMAEIAVREGEAGMVDAADSLQKEGNALFAIPLSATAPGYPWVLDTGASEHICSDETAFSTMQAYTTGQEYEWWTSGNEKVKADAHGTVILSLHLGNEEASACYQLKLHCVYKKGGQYNLFSLGTAAKQGIWWNSKTGALQGKSDKLIGYTKIYQRIPFLQLASPALGAAVISSELAHRRLGHAGSHATKINHTDLGCDVQDEEFNCEACKLGKSKRIVSRSQQARATRAGYMFHIDLQPVSPPGFNADASKFDRNHVMIITDDATRYRLTPFLATKADASPILQRFAQEMHQKMGCWPQEWRIDGGSEFSVFAKWAKSMYMTVTLSAPYAHEQNGVSEFSGFYLLQIARTMRIDAGAPQELWPELSTQLHI</sequence>
<keyword evidence="24" id="KW-1185">Reference proteome</keyword>
<keyword evidence="8" id="KW-0547">Nucleotide-binding</keyword>
<keyword evidence="4" id="KW-0645">Protease</keyword>
<evidence type="ECO:0000313" key="24">
    <source>
        <dbReference type="Proteomes" id="UP001227192"/>
    </source>
</evidence>
<dbReference type="SUPFAM" id="SSF53098">
    <property type="entry name" value="Ribonuclease H-like"/>
    <property type="match status" value="1"/>
</dbReference>
<evidence type="ECO:0000256" key="5">
    <source>
        <dbReference type="ARBA" id="ARBA00022695"/>
    </source>
</evidence>
<evidence type="ECO:0000256" key="18">
    <source>
        <dbReference type="ARBA" id="ARBA00023125"/>
    </source>
</evidence>
<keyword evidence="11" id="KW-0067">ATP-binding</keyword>
<evidence type="ECO:0000256" key="11">
    <source>
        <dbReference type="ARBA" id="ARBA00022840"/>
    </source>
</evidence>
<evidence type="ECO:0000259" key="22">
    <source>
        <dbReference type="PROSITE" id="PS50994"/>
    </source>
</evidence>
<keyword evidence="9" id="KW-0255">Endonuclease</keyword>
<keyword evidence="12" id="KW-0460">Magnesium</keyword>
<evidence type="ECO:0000256" key="7">
    <source>
        <dbReference type="ARBA" id="ARBA00022723"/>
    </source>
</evidence>
<dbReference type="Gene3D" id="3.30.420.10">
    <property type="entry name" value="Ribonuclease H-like superfamily/Ribonuclease H"/>
    <property type="match status" value="1"/>
</dbReference>
<evidence type="ECO:0000256" key="6">
    <source>
        <dbReference type="ARBA" id="ARBA00022722"/>
    </source>
</evidence>
<dbReference type="GO" id="GO:0046872">
    <property type="term" value="F:metal ion binding"/>
    <property type="evidence" value="ECO:0007669"/>
    <property type="project" value="UniProtKB-KW"/>
</dbReference>
<dbReference type="Proteomes" id="UP001227192">
    <property type="component" value="Unassembled WGS sequence"/>
</dbReference>
<comment type="catalytic activity">
    <reaction evidence="20">
        <text>DNA(n) + a 2'-deoxyribonucleoside 5'-triphosphate = DNA(n+1) + diphosphate</text>
        <dbReference type="Rhea" id="RHEA:22508"/>
        <dbReference type="Rhea" id="RHEA-COMP:17339"/>
        <dbReference type="Rhea" id="RHEA-COMP:17340"/>
        <dbReference type="ChEBI" id="CHEBI:33019"/>
        <dbReference type="ChEBI" id="CHEBI:61560"/>
        <dbReference type="ChEBI" id="CHEBI:173112"/>
        <dbReference type="EC" id="2.7.7.49"/>
    </reaction>
</comment>
<keyword evidence="16" id="KW-0239">DNA-directed DNA polymerase</keyword>
<dbReference type="GO" id="GO:0032196">
    <property type="term" value="P:transposition"/>
    <property type="evidence" value="ECO:0007669"/>
    <property type="project" value="UniProtKB-KW"/>
</dbReference>
<evidence type="ECO:0000256" key="10">
    <source>
        <dbReference type="ARBA" id="ARBA00022801"/>
    </source>
</evidence>
<proteinExistence type="predicted"/>
<dbReference type="GO" id="GO:0008233">
    <property type="term" value="F:peptidase activity"/>
    <property type="evidence" value="ECO:0007669"/>
    <property type="project" value="UniProtKB-KW"/>
</dbReference>
<name>A0AAI9T585_PENTH</name>
<evidence type="ECO:0000256" key="20">
    <source>
        <dbReference type="ARBA" id="ARBA00048173"/>
    </source>
</evidence>
<dbReference type="PROSITE" id="PS50994">
    <property type="entry name" value="INTEGRASE"/>
    <property type="match status" value="1"/>
</dbReference>
<evidence type="ECO:0000256" key="9">
    <source>
        <dbReference type="ARBA" id="ARBA00022759"/>
    </source>
</evidence>
<comment type="caution">
    <text evidence="23">The sequence shown here is derived from an EMBL/GenBank/DDBJ whole genome shotgun (WGS) entry which is preliminary data.</text>
</comment>
<dbReference type="GO" id="GO:0003677">
    <property type="term" value="F:DNA binding"/>
    <property type="evidence" value="ECO:0007669"/>
    <property type="project" value="UniProtKB-KW"/>
</dbReference>
<dbReference type="GO" id="GO:0006508">
    <property type="term" value="P:proteolysis"/>
    <property type="evidence" value="ECO:0007669"/>
    <property type="project" value="UniProtKB-KW"/>
</dbReference>
<evidence type="ECO:0000256" key="17">
    <source>
        <dbReference type="ARBA" id="ARBA00023113"/>
    </source>
</evidence>
<reference evidence="23" key="1">
    <citation type="submission" date="2015-06" db="EMBL/GenBank/DDBJ databases">
        <authorList>
            <person name="Nguyen H."/>
        </authorList>
    </citation>
    <scope>NUCLEOTIDE SEQUENCE</scope>
    <source>
        <strain evidence="23">DAOM 180753</strain>
    </source>
</reference>
<dbReference type="EMBL" id="LACB01001014">
    <property type="protein sequence ID" value="KAJ9480917.1"/>
    <property type="molecule type" value="Genomic_DNA"/>
</dbReference>